<keyword evidence="12 18" id="KW-0010">Activator</keyword>
<comment type="subunit">
    <text evidence="18">Homodimer. Homooligomer. Interacts with host RB1; this interaction induces dissociation of RB1-E2F1 complex thereby disrupting RB1 activity. Interacts with host EP300; this interaction represses EP300 transcriptional activity. Interacts with protein E2; this interaction inhibits E7 oncogenic activity. Interacts with host TMEM173/STING; this interaction impairs the ability of TMEM173/STING to sense cytosolic DNA and promote the production of type I interferon (IFN-alpha and IFN-beta).</text>
</comment>
<comment type="domain">
    <text evidence="18">The E7 terminal domain is an intrinsically disordered domain, whose flexibility and conformational transitions confer target adaptability to the oncoprotein. It allows adaptation to a variety of protein targets and exposes the PEST degradation sequence that regulates its turnover in the cell.</text>
</comment>
<dbReference type="Pfam" id="PF00527">
    <property type="entry name" value="E7"/>
    <property type="match status" value="1"/>
</dbReference>
<reference evidence="20 21" key="1">
    <citation type="submission" date="2011-02" db="EMBL/GenBank/DDBJ databases">
        <title>Novel papillomavirus complete genomes isolated from humans and monkeys.</title>
        <authorList>
            <person name="Chen Z."/>
            <person name="Wood C.E."/>
            <person name="Burk R.D."/>
        </authorList>
    </citation>
    <scope>NUCLEOTIDE SEQUENCE [LARGE SCALE GENOMIC DNA]</scope>
    <source>
        <strain evidence="20">Mac2167.2</strain>
    </source>
</reference>
<feature type="short sequence motif" description="LXCXE motif; interaction with host RB1 and TMEM173/STING" evidence="18">
    <location>
        <begin position="22"/>
        <end position="26"/>
    </location>
</feature>
<dbReference type="HAMAP" id="MF_04004">
    <property type="entry name" value="PPV_E7"/>
    <property type="match status" value="1"/>
</dbReference>
<proteinExistence type="inferred from homology"/>
<evidence type="ECO:0000256" key="19">
    <source>
        <dbReference type="PIRNR" id="PIRNR003407"/>
    </source>
</evidence>
<keyword evidence="7 18" id="KW-0863">Zinc-finger</keyword>
<protein>
    <recommendedName>
        <fullName evidence="18 19">Protein E7</fullName>
    </recommendedName>
</protein>
<evidence type="ECO:0000256" key="4">
    <source>
        <dbReference type="ARBA" id="ARBA00022581"/>
    </source>
</evidence>
<comment type="function">
    <text evidence="18">Plays a role in viral genome replication by driving entry of quiescent cells into the cell cycle. Stimulation of progression from G1 to S phase allows the virus to efficiently use the cellular DNA replicating machinery to achieve viral genome replication. E7 protein has both transforming and trans-activating activities. Induces the disassembly of the E2F1 transcription factor from RB1, with subsequent transcriptional activation of E2F1-regulated S-phase genes. Interferes with host histone deacetylation mediated by HDAC1 and HDAC2, leading to transcription activation. Plays also a role in the inhibition of both antiviral and antiproliferative functions of host interferon alpha. Interaction with host TMEM173/STING impairs the ability of TMEM173/STING to sense cytosolic DNA and promote the production of type I interferon (IFN-alpha and IFN-beta).</text>
</comment>
<evidence type="ECO:0000256" key="6">
    <source>
        <dbReference type="ARBA" id="ARBA00022723"/>
    </source>
</evidence>
<feature type="short sequence motif" description="Nuclear export signal" evidence="18">
    <location>
        <begin position="71"/>
        <end position="79"/>
    </location>
</feature>
<evidence type="ECO:0000256" key="8">
    <source>
        <dbReference type="ARBA" id="ARBA00022830"/>
    </source>
</evidence>
<comment type="PTM">
    <text evidence="18">Highly phosphorylated.</text>
</comment>
<keyword evidence="5 18" id="KW-1090">Inhibition of host innate immune response by virus</keyword>
<keyword evidence="13 18" id="KW-0804">Transcription</keyword>
<evidence type="ECO:0000256" key="5">
    <source>
        <dbReference type="ARBA" id="ARBA00022632"/>
    </source>
</evidence>
<evidence type="ECO:0000256" key="15">
    <source>
        <dbReference type="ARBA" id="ARBA00023258"/>
    </source>
</evidence>
<keyword evidence="16 18" id="KW-0899">Viral immunoevasion</keyword>
<dbReference type="Proteomes" id="UP000168780">
    <property type="component" value="Genome"/>
</dbReference>
<evidence type="ECO:0000256" key="2">
    <source>
        <dbReference type="ARBA" id="ARBA00022518"/>
    </source>
</evidence>
<gene>
    <name evidence="18 20" type="primary">E7</name>
</gene>
<keyword evidence="8 18" id="KW-1114">Inhibition of host interferon signaling pathway by virus</keyword>
<dbReference type="GO" id="GO:0003677">
    <property type="term" value="F:DNA binding"/>
    <property type="evidence" value="ECO:0007669"/>
    <property type="project" value="UniProtKB-UniRule"/>
</dbReference>
<evidence type="ECO:0000256" key="11">
    <source>
        <dbReference type="ARBA" id="ARBA00023125"/>
    </source>
</evidence>
<dbReference type="GO" id="GO:0008270">
    <property type="term" value="F:zinc ion binding"/>
    <property type="evidence" value="ECO:0007669"/>
    <property type="project" value="UniProtKB-KW"/>
</dbReference>
<dbReference type="InterPro" id="IPR000148">
    <property type="entry name" value="Papilloma_E7"/>
</dbReference>
<dbReference type="PIRSF" id="PIRSF003407">
    <property type="entry name" value="Papvi_E7"/>
    <property type="match status" value="1"/>
</dbReference>
<keyword evidence="15" id="KW-0922">Interferon antiviral system evasion</keyword>
<dbReference type="GO" id="GO:0003700">
    <property type="term" value="F:DNA-binding transcription factor activity"/>
    <property type="evidence" value="ECO:0007669"/>
    <property type="project" value="UniProtKB-UniRule"/>
</dbReference>
<dbReference type="GO" id="GO:0030430">
    <property type="term" value="C:host cell cytoplasm"/>
    <property type="evidence" value="ECO:0007669"/>
    <property type="project" value="UniProtKB-SubCell"/>
</dbReference>
<keyword evidence="1 18" id="KW-1121">Modulation of host cell cycle by virus</keyword>
<accession>W5QK77</accession>
<evidence type="ECO:0000256" key="13">
    <source>
        <dbReference type="ARBA" id="ARBA00023163"/>
    </source>
</evidence>
<dbReference type="GO" id="GO:0019904">
    <property type="term" value="F:protein domain specific binding"/>
    <property type="evidence" value="ECO:0007669"/>
    <property type="project" value="UniProtKB-UniRule"/>
</dbReference>
<dbReference type="GO" id="GO:0042025">
    <property type="term" value="C:host cell nucleus"/>
    <property type="evidence" value="ECO:0007669"/>
    <property type="project" value="UniProtKB-SubCell"/>
</dbReference>
<keyword evidence="17 18" id="KW-1078">G1/S host cell cycle checkpoint dysregulation by virus</keyword>
<evidence type="ECO:0000256" key="18">
    <source>
        <dbReference type="HAMAP-Rule" id="MF_04004"/>
    </source>
</evidence>
<keyword evidence="9 18" id="KW-0862">Zinc</keyword>
<evidence type="ECO:0000313" key="20">
    <source>
        <dbReference type="EMBL" id="AEA35068.1"/>
    </source>
</evidence>
<dbReference type="Gene3D" id="3.30.160.330">
    <property type="match status" value="1"/>
</dbReference>
<dbReference type="SUPFAM" id="SSF161234">
    <property type="entry name" value="E7 C-terminal domain-like"/>
    <property type="match status" value="1"/>
</dbReference>
<keyword evidence="14 18" id="KW-1035">Host cytoplasm</keyword>
<keyword evidence="10 18" id="KW-0805">Transcription regulation</keyword>
<comment type="similarity">
    <text evidence="18 19">Belongs to the papillomaviridae E7 protein family.</text>
</comment>
<evidence type="ECO:0000313" key="21">
    <source>
        <dbReference type="Proteomes" id="UP000168780"/>
    </source>
</evidence>
<feature type="zinc finger region" evidence="18">
    <location>
        <begin position="53"/>
        <end position="89"/>
    </location>
</feature>
<dbReference type="GO" id="GO:0039502">
    <property type="term" value="P:symbiont-mediated suppression of host type I interferon-mediated signaling pathway"/>
    <property type="evidence" value="ECO:0007669"/>
    <property type="project" value="UniProtKB-UniRule"/>
</dbReference>
<comment type="caution">
    <text evidence="18">Lacks conserved residue(s) required for the propagation of feature annotation.</text>
</comment>
<keyword evidence="4 18" id="KW-0945">Host-virus interaction</keyword>
<sequence length="94" mass="10492">MIGAAPTLKDIILSELPEPVDLRCHEDINYDEVDSNEDVTEGHTGLYQVVCQCNTCSQSLRLLVKCTEDDVEVLHDLLTTTLELVCPLCAREMN</sequence>
<evidence type="ECO:0000256" key="9">
    <source>
        <dbReference type="ARBA" id="ARBA00022833"/>
    </source>
</evidence>
<keyword evidence="2 18" id="KW-0244">Early protein</keyword>
<comment type="subcellular location">
    <subcellularLocation>
        <location evidence="18">Host cytoplasm</location>
    </subcellularLocation>
    <subcellularLocation>
        <location evidence="18">Host nucleus</location>
    </subcellularLocation>
    <text evidence="18">Predominantly found in the host nucleus.</text>
</comment>
<dbReference type="GO" id="GO:0006351">
    <property type="term" value="P:DNA-templated transcription"/>
    <property type="evidence" value="ECO:0007669"/>
    <property type="project" value="UniProtKB-UniRule"/>
</dbReference>
<evidence type="ECO:0000256" key="10">
    <source>
        <dbReference type="ARBA" id="ARBA00023015"/>
    </source>
</evidence>
<organism evidence="20 21">
    <name type="scientific">Saimiri sciureus papillomavirus 3</name>
    <dbReference type="NCBI Taxonomy" id="990306"/>
    <lineage>
        <taxon>Viruses</taxon>
        <taxon>Monodnaviria</taxon>
        <taxon>Shotokuvirae</taxon>
        <taxon>Cossaviricota</taxon>
        <taxon>Papovaviricetes</taxon>
        <taxon>Zurhausenvirales</taxon>
        <taxon>Papillomaviridae</taxon>
        <taxon>Firstpapillomavirinae</taxon>
        <taxon>Dyoomikronpapillomavirus</taxon>
        <taxon>Dyoomikronpapillomavirus 1</taxon>
    </lineage>
</organism>
<evidence type="ECO:0000256" key="1">
    <source>
        <dbReference type="ARBA" id="ARBA00022504"/>
    </source>
</evidence>
<name>W5QK77_9PAPI</name>
<evidence type="ECO:0000256" key="7">
    <source>
        <dbReference type="ARBA" id="ARBA00022771"/>
    </source>
</evidence>
<evidence type="ECO:0000256" key="17">
    <source>
        <dbReference type="ARBA" id="ARBA00023309"/>
    </source>
</evidence>
<keyword evidence="6 18" id="KW-0479">Metal-binding</keyword>
<keyword evidence="3 18" id="KW-1048">Host nucleus</keyword>
<evidence type="ECO:0000256" key="16">
    <source>
        <dbReference type="ARBA" id="ARBA00023280"/>
    </source>
</evidence>
<evidence type="ECO:0000256" key="14">
    <source>
        <dbReference type="ARBA" id="ARBA00023200"/>
    </source>
</evidence>
<dbReference type="EMBL" id="JF304767">
    <property type="protein sequence ID" value="AEA35068.1"/>
    <property type="molecule type" value="Genomic_DNA"/>
</dbReference>
<comment type="function">
    <text evidence="19">E7 protein has both transforming and trans-activating activities.</text>
</comment>
<evidence type="ECO:0000256" key="12">
    <source>
        <dbReference type="ARBA" id="ARBA00023159"/>
    </source>
</evidence>
<evidence type="ECO:0000256" key="3">
    <source>
        <dbReference type="ARBA" id="ARBA00022562"/>
    </source>
</evidence>
<dbReference type="GO" id="GO:0039645">
    <property type="term" value="P:symbiont-mediated perturbation of host cell cycle G1/S transition checkpoint"/>
    <property type="evidence" value="ECO:0007669"/>
    <property type="project" value="UniProtKB-UniRule"/>
</dbReference>
<dbReference type="GO" id="GO:0052170">
    <property type="term" value="P:symbiont-mediated suppression of host innate immune response"/>
    <property type="evidence" value="ECO:0007669"/>
    <property type="project" value="UniProtKB-KW"/>
</dbReference>
<keyword evidence="11 18" id="KW-0238">DNA-binding</keyword>